<evidence type="ECO:0000259" key="15">
    <source>
        <dbReference type="PROSITE" id="PS50011"/>
    </source>
</evidence>
<dbReference type="PANTHER" id="PTHR43895">
    <property type="entry name" value="CALCIUM/CALMODULIN-DEPENDENT PROTEIN KINASE KINASE-RELATED"/>
    <property type="match status" value="1"/>
</dbReference>
<evidence type="ECO:0000256" key="2">
    <source>
        <dbReference type="ARBA" id="ARBA00006234"/>
    </source>
</evidence>
<dbReference type="PROSITE" id="PS50816">
    <property type="entry name" value="NAF"/>
    <property type="match status" value="1"/>
</dbReference>
<dbReference type="Gene3D" id="1.10.510.10">
    <property type="entry name" value="Transferase(Phosphotransferase) domain 1"/>
    <property type="match status" value="1"/>
</dbReference>
<dbReference type="AlphaFoldDB" id="A0AAQ3Q575"/>
<protein>
    <recommendedName>
        <fullName evidence="3">non-specific serine/threonine protein kinase</fullName>
        <ecNumber evidence="3">2.7.11.1</ecNumber>
    </recommendedName>
</protein>
<evidence type="ECO:0000256" key="8">
    <source>
        <dbReference type="ARBA" id="ARBA00022840"/>
    </source>
</evidence>
<dbReference type="Gene3D" id="3.30.200.20">
    <property type="entry name" value="Phosphorylase Kinase, domain 1"/>
    <property type="match status" value="1"/>
</dbReference>
<evidence type="ECO:0000256" key="9">
    <source>
        <dbReference type="ARBA" id="ARBA00023211"/>
    </source>
</evidence>
<evidence type="ECO:0000256" key="14">
    <source>
        <dbReference type="RuleBase" id="RU000304"/>
    </source>
</evidence>
<dbReference type="FunFam" id="3.30.310.80:FF:000015">
    <property type="entry name" value="Non-specific serine/threonine protein kinase"/>
    <property type="match status" value="1"/>
</dbReference>
<evidence type="ECO:0000256" key="5">
    <source>
        <dbReference type="ARBA" id="ARBA00022679"/>
    </source>
</evidence>
<reference evidence="17 18" key="1">
    <citation type="submission" date="2023-10" db="EMBL/GenBank/DDBJ databases">
        <title>Chromosome-scale genome assembly provides insights into flower coloration mechanisms of Canna indica.</title>
        <authorList>
            <person name="Li C."/>
        </authorList>
    </citation>
    <scope>NUCLEOTIDE SEQUENCE [LARGE SCALE GENOMIC DNA]</scope>
    <source>
        <tissue evidence="17">Flower</tissue>
    </source>
</reference>
<evidence type="ECO:0000313" key="17">
    <source>
        <dbReference type="EMBL" id="WOK98168.1"/>
    </source>
</evidence>
<keyword evidence="7 17" id="KW-0418">Kinase</keyword>
<evidence type="ECO:0000256" key="4">
    <source>
        <dbReference type="ARBA" id="ARBA00022527"/>
    </source>
</evidence>
<dbReference type="GO" id="GO:0007165">
    <property type="term" value="P:signal transduction"/>
    <property type="evidence" value="ECO:0007669"/>
    <property type="project" value="InterPro"/>
</dbReference>
<dbReference type="InterPro" id="IPR004041">
    <property type="entry name" value="NAF_dom"/>
</dbReference>
<evidence type="ECO:0000256" key="1">
    <source>
        <dbReference type="ARBA" id="ARBA00001936"/>
    </source>
</evidence>
<comment type="catalytic activity">
    <reaction evidence="10">
        <text>L-threonyl-[protein] + ATP = O-phospho-L-threonyl-[protein] + ADP + H(+)</text>
        <dbReference type="Rhea" id="RHEA:46608"/>
        <dbReference type="Rhea" id="RHEA-COMP:11060"/>
        <dbReference type="Rhea" id="RHEA-COMP:11605"/>
        <dbReference type="ChEBI" id="CHEBI:15378"/>
        <dbReference type="ChEBI" id="CHEBI:30013"/>
        <dbReference type="ChEBI" id="CHEBI:30616"/>
        <dbReference type="ChEBI" id="CHEBI:61977"/>
        <dbReference type="ChEBI" id="CHEBI:456216"/>
        <dbReference type="EC" id="2.7.11.1"/>
    </reaction>
</comment>
<dbReference type="Pfam" id="PF03822">
    <property type="entry name" value="NAF"/>
    <property type="match status" value="1"/>
</dbReference>
<evidence type="ECO:0000259" key="16">
    <source>
        <dbReference type="PROSITE" id="PS50816"/>
    </source>
</evidence>
<dbReference type="InterPro" id="IPR011009">
    <property type="entry name" value="Kinase-like_dom_sf"/>
</dbReference>
<dbReference type="Gene3D" id="3.30.310.80">
    <property type="entry name" value="Kinase associated domain 1, KA1"/>
    <property type="match status" value="1"/>
</dbReference>
<organism evidence="17 18">
    <name type="scientific">Canna indica</name>
    <name type="common">Indian-shot</name>
    <dbReference type="NCBI Taxonomy" id="4628"/>
    <lineage>
        <taxon>Eukaryota</taxon>
        <taxon>Viridiplantae</taxon>
        <taxon>Streptophyta</taxon>
        <taxon>Embryophyta</taxon>
        <taxon>Tracheophyta</taxon>
        <taxon>Spermatophyta</taxon>
        <taxon>Magnoliopsida</taxon>
        <taxon>Liliopsida</taxon>
        <taxon>Zingiberales</taxon>
        <taxon>Cannaceae</taxon>
        <taxon>Canna</taxon>
    </lineage>
</organism>
<dbReference type="PROSITE" id="PS50011">
    <property type="entry name" value="PROTEIN_KINASE_DOM"/>
    <property type="match status" value="1"/>
</dbReference>
<dbReference type="FunFam" id="3.30.200.20:FF:000096">
    <property type="entry name" value="Non-specific serine/threonine protein kinase"/>
    <property type="match status" value="1"/>
</dbReference>
<dbReference type="SUPFAM" id="SSF56112">
    <property type="entry name" value="Protein kinase-like (PK-like)"/>
    <property type="match status" value="1"/>
</dbReference>
<keyword evidence="8 13" id="KW-0067">ATP-binding</keyword>
<dbReference type="CDD" id="cd12195">
    <property type="entry name" value="CIPK_C"/>
    <property type="match status" value="1"/>
</dbReference>
<keyword evidence="5" id="KW-0808">Transferase</keyword>
<dbReference type="PANTHER" id="PTHR43895:SF65">
    <property type="entry name" value="CBL-INTERACTING PROTEIN KINASE 21"/>
    <property type="match status" value="1"/>
</dbReference>
<evidence type="ECO:0000256" key="11">
    <source>
        <dbReference type="ARBA" id="ARBA00048679"/>
    </source>
</evidence>
<keyword evidence="6 13" id="KW-0547">Nucleotide-binding</keyword>
<keyword evidence="18" id="KW-1185">Reference proteome</keyword>
<dbReference type="FunFam" id="1.10.510.10:FF:000279">
    <property type="entry name" value="Non-specific serine/threonine protein kinase"/>
    <property type="match status" value="1"/>
</dbReference>
<dbReference type="EC" id="2.7.11.1" evidence="3"/>
<dbReference type="EMBL" id="CP136891">
    <property type="protein sequence ID" value="WOK98168.1"/>
    <property type="molecule type" value="Genomic_DNA"/>
</dbReference>
<dbReference type="InterPro" id="IPR018451">
    <property type="entry name" value="NAF/FISL_domain"/>
</dbReference>
<dbReference type="SMART" id="SM00220">
    <property type="entry name" value="S_TKc"/>
    <property type="match status" value="1"/>
</dbReference>
<keyword evidence="9" id="KW-0464">Manganese</keyword>
<keyword evidence="4 14" id="KW-0723">Serine/threonine-protein kinase</keyword>
<comment type="cofactor">
    <cofactor evidence="1">
        <name>Mn(2+)</name>
        <dbReference type="ChEBI" id="CHEBI:29035"/>
    </cofactor>
</comment>
<dbReference type="GO" id="GO:0005524">
    <property type="term" value="F:ATP binding"/>
    <property type="evidence" value="ECO:0007669"/>
    <property type="project" value="UniProtKB-UniRule"/>
</dbReference>
<dbReference type="InterPro" id="IPR017441">
    <property type="entry name" value="Protein_kinase_ATP_BS"/>
</dbReference>
<dbReference type="InterPro" id="IPR008271">
    <property type="entry name" value="Ser/Thr_kinase_AS"/>
</dbReference>
<sequence>MKKEGILVRVGKYEIGRTLGEGNFAKVKLARHVESGRCFAVKVLERNRVIDRHTHDQIKREIRTLKLLKHPNAIRLYEVLASKTKIYMVLEYVNGGELFDKIESNGRLSEPEGRKLFQQLIDAVSYCHEKGVFHRDLKPENVLLDAQGNIKISDFGLSALPQQFGHDGLLHTTCGSPNYVAPEILANKGYDGATSDIWSCGVILYVMLTGYLPFDDTNLALLYQKILKGEVQIPKWLSSGAQNMIRRILDPNPQTRIKMAEIKENKWFKQDYSPAKPQEDEEESSSDDESFLIKEVTEADKHADACTYINAFELIGMSSCLDLSGFFEEEDASGRKIRFTSNCPPEELLKKIEDVVTRMGFQVQRGHGKLKVMQQCEIKTSIKSLSAVAEVFELSPSLFVVELRKTHGDSSLYRQLWERLSDNLGVNKSPSLAEQPLLTGLEGGRSIVAA</sequence>
<accession>A0AAQ3Q575</accession>
<gene>
    <name evidence="17" type="ORF">Cni_G06878</name>
</gene>
<dbReference type="Proteomes" id="UP001327560">
    <property type="component" value="Chromosome 2"/>
</dbReference>
<evidence type="ECO:0000256" key="3">
    <source>
        <dbReference type="ARBA" id="ARBA00012513"/>
    </source>
</evidence>
<comment type="similarity">
    <text evidence="2">Belongs to the protein kinase superfamily. CAMK Ser/Thr protein kinase family. SNF1 subfamily.</text>
</comment>
<feature type="binding site" evidence="13">
    <location>
        <position position="42"/>
    </location>
    <ligand>
        <name>ATP</name>
        <dbReference type="ChEBI" id="CHEBI:30616"/>
    </ligand>
</feature>
<dbReference type="GO" id="GO:0004674">
    <property type="term" value="F:protein serine/threonine kinase activity"/>
    <property type="evidence" value="ECO:0007669"/>
    <property type="project" value="UniProtKB-KW"/>
</dbReference>
<evidence type="ECO:0000256" key="7">
    <source>
        <dbReference type="ARBA" id="ARBA00022777"/>
    </source>
</evidence>
<dbReference type="InterPro" id="IPR000719">
    <property type="entry name" value="Prot_kinase_dom"/>
</dbReference>
<comment type="function">
    <text evidence="12">CIPK serine-threonine protein kinases interact with CBL proteins. Binding of a CBL protein to the regulatory NAF domain of CIPK protein lead to the activation of the kinase in a calcium-dependent manner.</text>
</comment>
<dbReference type="Pfam" id="PF00069">
    <property type="entry name" value="Pkinase"/>
    <property type="match status" value="1"/>
</dbReference>
<evidence type="ECO:0000256" key="12">
    <source>
        <dbReference type="ARBA" id="ARBA00058225"/>
    </source>
</evidence>
<evidence type="ECO:0000256" key="10">
    <source>
        <dbReference type="ARBA" id="ARBA00047899"/>
    </source>
</evidence>
<proteinExistence type="inferred from homology"/>
<feature type="domain" description="Protein kinase" evidence="15">
    <location>
        <begin position="13"/>
        <end position="268"/>
    </location>
</feature>
<evidence type="ECO:0000313" key="18">
    <source>
        <dbReference type="Proteomes" id="UP001327560"/>
    </source>
</evidence>
<dbReference type="PROSITE" id="PS00107">
    <property type="entry name" value="PROTEIN_KINASE_ATP"/>
    <property type="match status" value="1"/>
</dbReference>
<comment type="catalytic activity">
    <reaction evidence="11">
        <text>L-seryl-[protein] + ATP = O-phospho-L-seryl-[protein] + ADP + H(+)</text>
        <dbReference type="Rhea" id="RHEA:17989"/>
        <dbReference type="Rhea" id="RHEA-COMP:9863"/>
        <dbReference type="Rhea" id="RHEA-COMP:11604"/>
        <dbReference type="ChEBI" id="CHEBI:15378"/>
        <dbReference type="ChEBI" id="CHEBI:29999"/>
        <dbReference type="ChEBI" id="CHEBI:30616"/>
        <dbReference type="ChEBI" id="CHEBI:83421"/>
        <dbReference type="ChEBI" id="CHEBI:456216"/>
        <dbReference type="EC" id="2.7.11.1"/>
    </reaction>
</comment>
<feature type="domain" description="NAF" evidence="16">
    <location>
        <begin position="304"/>
        <end position="328"/>
    </location>
</feature>
<evidence type="ECO:0000256" key="13">
    <source>
        <dbReference type="PROSITE-ProRule" id="PRU10141"/>
    </source>
</evidence>
<evidence type="ECO:0000256" key="6">
    <source>
        <dbReference type="ARBA" id="ARBA00022741"/>
    </source>
</evidence>
<name>A0AAQ3Q575_9LILI</name>
<dbReference type="PROSITE" id="PS00108">
    <property type="entry name" value="PROTEIN_KINASE_ST"/>
    <property type="match status" value="1"/>
</dbReference>